<dbReference type="Gene3D" id="1.20.120.1760">
    <property type="match status" value="1"/>
</dbReference>
<gene>
    <name evidence="17" type="primary">putative Choline</name>
    <name evidence="17" type="ORF">CLUMA_CG016155</name>
</gene>
<comment type="catalytic activity">
    <reaction evidence="14">
        <text>CDP-choline + a 1,2-diacyl-sn-glycerol = a 1,2-diacyl-sn-glycero-3-phosphocholine + CMP + H(+)</text>
        <dbReference type="Rhea" id="RHEA:32939"/>
        <dbReference type="ChEBI" id="CHEBI:15378"/>
        <dbReference type="ChEBI" id="CHEBI:17815"/>
        <dbReference type="ChEBI" id="CHEBI:57643"/>
        <dbReference type="ChEBI" id="CHEBI:58779"/>
        <dbReference type="ChEBI" id="CHEBI:60377"/>
        <dbReference type="EC" id="2.7.8.2"/>
    </reaction>
    <physiologicalReaction direction="left-to-right" evidence="14">
        <dbReference type="Rhea" id="RHEA:32940"/>
    </physiologicalReaction>
</comment>
<feature type="transmembrane region" description="Helical" evidence="16">
    <location>
        <begin position="214"/>
        <end position="233"/>
    </location>
</feature>
<sequence length="394" mass="44409">MLISKDKILTQSQLRKLAEHKYSVESYSLFEPYLQPYWNWLVSKVPLWLAPNLITIIGLLVNILTALILMYYDPDAKGTHEPPRWTYLLCAVGIFVYQSLDAIDGKQARRTGSATPMGELFDHGCDSISTVFVAISTCVSVQFGNHPKLMFIEVFCVFALFYCAHWQAYVSGTLHFGKIDVTEAQYAVITIHVVTFFVGPQVWSKKIFGKFEPWVFIIGMTIITGFLVVNDFLSTIQRGGSGKNGSTVAGTSILSPILPFLFIIIPSYVIAIKSKSGIYDSHPTLYMITFGILFAKITNKLVIAHLSKSQMDMKDSGMFGPTILFLNQYFNDFIPEYYALWLALAWVTFDLLYYCSHVCFEMCDFMNIKLFTIPYPPPPSSKSSTKSNVNSATK</sequence>
<dbReference type="GO" id="GO:0005794">
    <property type="term" value="C:Golgi apparatus"/>
    <property type="evidence" value="ECO:0007669"/>
    <property type="project" value="TreeGrafter"/>
</dbReference>
<evidence type="ECO:0000256" key="2">
    <source>
        <dbReference type="ARBA" id="ARBA00010441"/>
    </source>
</evidence>
<keyword evidence="8" id="KW-1208">Phospholipid metabolism</keyword>
<evidence type="ECO:0000256" key="8">
    <source>
        <dbReference type="ARBA" id="ARBA00023264"/>
    </source>
</evidence>
<protein>
    <recommendedName>
        <fullName evidence="13">diacylglycerol cholinephosphotransferase</fullName>
        <ecNumber evidence="13">2.7.8.2</ecNumber>
    </recommendedName>
</protein>
<dbReference type="PANTHER" id="PTHR10414">
    <property type="entry name" value="ETHANOLAMINEPHOSPHOTRANSFERASE"/>
    <property type="match status" value="1"/>
</dbReference>
<evidence type="ECO:0000256" key="15">
    <source>
        <dbReference type="RuleBase" id="RU003750"/>
    </source>
</evidence>
<name>A0A1J1IUY3_9DIPT</name>
<dbReference type="GO" id="GO:0004142">
    <property type="term" value="F:diacylglycerol cholinephosphotransferase activity"/>
    <property type="evidence" value="ECO:0007669"/>
    <property type="project" value="UniProtKB-EC"/>
</dbReference>
<reference evidence="17 18" key="1">
    <citation type="submission" date="2015-04" db="EMBL/GenBank/DDBJ databases">
        <authorList>
            <person name="Syromyatnikov M.Y."/>
            <person name="Popov V.N."/>
        </authorList>
    </citation>
    <scope>NUCLEOTIDE SEQUENCE [LARGE SCALE GENOMIC DNA]</scope>
</reference>
<dbReference type="Proteomes" id="UP000183832">
    <property type="component" value="Unassembled WGS sequence"/>
</dbReference>
<evidence type="ECO:0000256" key="6">
    <source>
        <dbReference type="ARBA" id="ARBA00023136"/>
    </source>
</evidence>
<evidence type="ECO:0000256" key="9">
    <source>
        <dbReference type="ARBA" id="ARBA00036100"/>
    </source>
</evidence>
<evidence type="ECO:0000256" key="1">
    <source>
        <dbReference type="ARBA" id="ARBA00004141"/>
    </source>
</evidence>
<feature type="transmembrane region" description="Helical" evidence="16">
    <location>
        <begin position="47"/>
        <end position="72"/>
    </location>
</feature>
<evidence type="ECO:0000313" key="18">
    <source>
        <dbReference type="Proteomes" id="UP000183832"/>
    </source>
</evidence>
<comment type="catalytic activity">
    <reaction evidence="11">
        <text>1-hexadecanoyl-2-(9Z-octadecenoyl)-sn-glycerol + CDP-choline = 1-hexadecanoyl-2-(9Z-octadecenoyl)-sn-glycero-3-phosphocholine + CMP + H(+)</text>
        <dbReference type="Rhea" id="RHEA:54244"/>
        <dbReference type="ChEBI" id="CHEBI:15378"/>
        <dbReference type="ChEBI" id="CHEBI:58779"/>
        <dbReference type="ChEBI" id="CHEBI:60377"/>
        <dbReference type="ChEBI" id="CHEBI:73001"/>
        <dbReference type="ChEBI" id="CHEBI:75466"/>
    </reaction>
    <physiologicalReaction direction="left-to-right" evidence="11">
        <dbReference type="Rhea" id="RHEA:54245"/>
    </physiologicalReaction>
</comment>
<keyword evidence="5 16" id="KW-1133">Transmembrane helix</keyword>
<comment type="subcellular location">
    <subcellularLocation>
        <location evidence="1">Membrane</location>
        <topology evidence="1">Multi-pass membrane protein</topology>
    </subcellularLocation>
</comment>
<dbReference type="PANTHER" id="PTHR10414:SF37">
    <property type="entry name" value="BB IN A BOXCAR, ISOFORM C"/>
    <property type="match status" value="1"/>
</dbReference>
<evidence type="ECO:0000256" key="12">
    <source>
        <dbReference type="ARBA" id="ARBA00037890"/>
    </source>
</evidence>
<evidence type="ECO:0000256" key="11">
    <source>
        <dbReference type="ARBA" id="ARBA00036890"/>
    </source>
</evidence>
<dbReference type="InterPro" id="IPR014472">
    <property type="entry name" value="CHOPT"/>
</dbReference>
<evidence type="ECO:0000256" key="7">
    <source>
        <dbReference type="ARBA" id="ARBA00023209"/>
    </source>
</evidence>
<dbReference type="AlphaFoldDB" id="A0A1J1IUY3"/>
<keyword evidence="3 15" id="KW-0808">Transferase</keyword>
<dbReference type="EMBL" id="CVRI01000059">
    <property type="protein sequence ID" value="CRL03388.1"/>
    <property type="molecule type" value="Genomic_DNA"/>
</dbReference>
<evidence type="ECO:0000256" key="13">
    <source>
        <dbReference type="ARBA" id="ARBA00038987"/>
    </source>
</evidence>
<feature type="transmembrane region" description="Helical" evidence="16">
    <location>
        <begin position="84"/>
        <end position="100"/>
    </location>
</feature>
<evidence type="ECO:0000313" key="17">
    <source>
        <dbReference type="EMBL" id="CRL03388.1"/>
    </source>
</evidence>
<evidence type="ECO:0000256" key="16">
    <source>
        <dbReference type="SAM" id="Phobius"/>
    </source>
</evidence>
<dbReference type="FunFam" id="1.20.120.1760:FF:000002">
    <property type="entry name" value="Choline/ethanolamine phosphotransferase 1"/>
    <property type="match status" value="1"/>
</dbReference>
<dbReference type="InterPro" id="IPR043130">
    <property type="entry name" value="CDP-OH_PTrfase_TM_dom"/>
</dbReference>
<dbReference type="Pfam" id="PF01066">
    <property type="entry name" value="CDP-OH_P_transf"/>
    <property type="match status" value="1"/>
</dbReference>
<keyword evidence="7" id="KW-0443">Lipid metabolism</keyword>
<evidence type="ECO:0000256" key="4">
    <source>
        <dbReference type="ARBA" id="ARBA00022692"/>
    </source>
</evidence>
<comment type="catalytic activity">
    <reaction evidence="9">
        <text>1-hexadecanoyl-2-(4Z,7Z,10Z,13Z,16Z,19Z-docosahexaenoyl)-sn-glycerol + CDP-choline = 1-hexadecanoyl-2-(4Z,7Z,10Z,13Z,16Z,19Z-docosahexaenoyl)-sn-glycero-3-phosphocholine + CMP + H(+)</text>
        <dbReference type="Rhea" id="RHEA:54332"/>
        <dbReference type="ChEBI" id="CHEBI:15378"/>
        <dbReference type="ChEBI" id="CHEBI:58779"/>
        <dbReference type="ChEBI" id="CHEBI:60377"/>
        <dbReference type="ChEBI" id="CHEBI:74963"/>
        <dbReference type="ChEBI" id="CHEBI:82949"/>
    </reaction>
    <physiologicalReaction direction="left-to-right" evidence="9">
        <dbReference type="Rhea" id="RHEA:54333"/>
    </physiologicalReaction>
</comment>
<evidence type="ECO:0000256" key="10">
    <source>
        <dbReference type="ARBA" id="ARBA00036651"/>
    </source>
</evidence>
<feature type="transmembrane region" description="Helical" evidence="16">
    <location>
        <begin position="184"/>
        <end position="202"/>
    </location>
</feature>
<feature type="transmembrane region" description="Helical" evidence="16">
    <location>
        <begin position="284"/>
        <end position="306"/>
    </location>
</feature>
<keyword evidence="18" id="KW-1185">Reference proteome</keyword>
<dbReference type="OrthoDB" id="196717at2759"/>
<feature type="transmembrane region" description="Helical" evidence="16">
    <location>
        <begin position="253"/>
        <end position="272"/>
    </location>
</feature>
<keyword evidence="4 16" id="KW-0812">Transmembrane</keyword>
<keyword evidence="6 16" id="KW-0472">Membrane</keyword>
<comment type="pathway">
    <text evidence="12">Phospholipid metabolism; phosphatidylcholine biosynthesis; phosphatidylcholine from phosphocholine: step 2/2.</text>
</comment>
<evidence type="ECO:0000256" key="14">
    <source>
        <dbReference type="ARBA" id="ARBA00048570"/>
    </source>
</evidence>
<evidence type="ECO:0000256" key="3">
    <source>
        <dbReference type="ARBA" id="ARBA00022679"/>
    </source>
</evidence>
<feature type="transmembrane region" description="Helical" evidence="16">
    <location>
        <begin position="149"/>
        <end position="169"/>
    </location>
</feature>
<dbReference type="GO" id="GO:0006646">
    <property type="term" value="P:phosphatidylethanolamine biosynthetic process"/>
    <property type="evidence" value="ECO:0007669"/>
    <property type="project" value="TreeGrafter"/>
</dbReference>
<keyword evidence="7" id="KW-0444">Lipid biosynthesis</keyword>
<dbReference type="InterPro" id="IPR048254">
    <property type="entry name" value="CDP_ALCOHOL_P_TRANSF_CS"/>
</dbReference>
<dbReference type="PIRSF" id="PIRSF015665">
    <property type="entry name" value="CHOPT"/>
    <property type="match status" value="1"/>
</dbReference>
<feature type="transmembrane region" description="Helical" evidence="16">
    <location>
        <begin position="338"/>
        <end position="360"/>
    </location>
</feature>
<dbReference type="PROSITE" id="PS00379">
    <property type="entry name" value="CDP_ALCOHOL_P_TRANSF"/>
    <property type="match status" value="1"/>
</dbReference>
<keyword evidence="7" id="KW-0594">Phospholipid biosynthesis</keyword>
<accession>A0A1J1IUY3</accession>
<dbReference type="GO" id="GO:0005789">
    <property type="term" value="C:endoplasmic reticulum membrane"/>
    <property type="evidence" value="ECO:0007669"/>
    <property type="project" value="TreeGrafter"/>
</dbReference>
<comment type="similarity">
    <text evidence="2 15">Belongs to the CDP-alcohol phosphatidyltransferase class-I family.</text>
</comment>
<comment type="catalytic activity">
    <reaction evidence="10">
        <text>1,2-dioctanoyl-sn-glycerol + CDP-choline = 1,2-dioctanoyl-sn-glycero-3-phosphocholine + CMP + H(+)</text>
        <dbReference type="Rhea" id="RHEA:54232"/>
        <dbReference type="ChEBI" id="CHEBI:15378"/>
        <dbReference type="ChEBI" id="CHEBI:58779"/>
        <dbReference type="ChEBI" id="CHEBI:60377"/>
        <dbReference type="ChEBI" id="CHEBI:76979"/>
        <dbReference type="ChEBI" id="CHEBI:78228"/>
    </reaction>
    <physiologicalReaction direction="left-to-right" evidence="10">
        <dbReference type="Rhea" id="RHEA:54233"/>
    </physiologicalReaction>
</comment>
<dbReference type="EC" id="2.7.8.2" evidence="13"/>
<organism evidence="17 18">
    <name type="scientific">Clunio marinus</name>
    <dbReference type="NCBI Taxonomy" id="568069"/>
    <lineage>
        <taxon>Eukaryota</taxon>
        <taxon>Metazoa</taxon>
        <taxon>Ecdysozoa</taxon>
        <taxon>Arthropoda</taxon>
        <taxon>Hexapoda</taxon>
        <taxon>Insecta</taxon>
        <taxon>Pterygota</taxon>
        <taxon>Neoptera</taxon>
        <taxon>Endopterygota</taxon>
        <taxon>Diptera</taxon>
        <taxon>Nematocera</taxon>
        <taxon>Chironomoidea</taxon>
        <taxon>Chironomidae</taxon>
        <taxon>Clunio</taxon>
    </lineage>
</organism>
<dbReference type="STRING" id="568069.A0A1J1IUY3"/>
<dbReference type="InterPro" id="IPR000462">
    <property type="entry name" value="CDP-OH_P_trans"/>
</dbReference>
<evidence type="ECO:0000256" key="5">
    <source>
        <dbReference type="ARBA" id="ARBA00022989"/>
    </source>
</evidence>
<dbReference type="GO" id="GO:0004307">
    <property type="term" value="F:ethanolaminephosphotransferase activity"/>
    <property type="evidence" value="ECO:0007669"/>
    <property type="project" value="TreeGrafter"/>
</dbReference>
<proteinExistence type="inferred from homology"/>